<feature type="region of interest" description="Disordered" evidence="1">
    <location>
        <begin position="26"/>
        <end position="48"/>
    </location>
</feature>
<gene>
    <name evidence="2" type="ORF">GcM1_193012</name>
</gene>
<comment type="caution">
    <text evidence="2">The sequence shown here is derived from an EMBL/GenBank/DDBJ whole genome shotgun (WGS) entry which is preliminary data.</text>
</comment>
<dbReference type="Proteomes" id="UP000285326">
    <property type="component" value="Unassembled WGS sequence"/>
</dbReference>
<evidence type="ECO:0000256" key="1">
    <source>
        <dbReference type="SAM" id="MobiDB-lite"/>
    </source>
</evidence>
<dbReference type="AlphaFoldDB" id="A0A420J0P5"/>
<proteinExistence type="predicted"/>
<organism evidence="2 3">
    <name type="scientific">Golovinomyces cichoracearum</name>
    <dbReference type="NCBI Taxonomy" id="62708"/>
    <lineage>
        <taxon>Eukaryota</taxon>
        <taxon>Fungi</taxon>
        <taxon>Dikarya</taxon>
        <taxon>Ascomycota</taxon>
        <taxon>Pezizomycotina</taxon>
        <taxon>Leotiomycetes</taxon>
        <taxon>Erysiphales</taxon>
        <taxon>Erysiphaceae</taxon>
        <taxon>Golovinomyces</taxon>
    </lineage>
</organism>
<evidence type="ECO:0000313" key="3">
    <source>
        <dbReference type="Proteomes" id="UP000285326"/>
    </source>
</evidence>
<accession>A0A420J0P5</accession>
<evidence type="ECO:0000313" key="2">
    <source>
        <dbReference type="EMBL" id="RKF80392.1"/>
    </source>
</evidence>
<dbReference type="EMBL" id="MCBS01019360">
    <property type="protein sequence ID" value="RKF80392.1"/>
    <property type="molecule type" value="Genomic_DNA"/>
</dbReference>
<sequence>MSLEWWEQMHLRDLVMPKLTSNYEGYVDSGAGPRDTPSEAQNFEENKDSEEVEYIYEDFTGTMFREVEAQSSYCMSVMPGISGEESTGKSQENIRDRFYQAKEEQPVKLDAFLNIGDGRKRARPLDWDEILNREEKDTKSRKKENQERKKVAEQLREIIGRQGKGPFNYKRLADNIKVEVSLMDLFQVSPDLSRAFKSLSTRVTEKSMRTRKTMDAKPNSKGRKVEVFVRPFLSENIDDVHLILGIPWLHEVNAIIRIKRSIIEIGDPERGERVIKLQGPEFITSEHHKLVLYPRDKPKNSVSLNQRKSSDDEPGESESEFKDLSDEVSMSEISSRAGNKIDLSKSIKGENTWRITVQV</sequence>
<protein>
    <submittedName>
        <fullName evidence="2">Uncharacterized protein</fullName>
    </submittedName>
</protein>
<feature type="region of interest" description="Disordered" evidence="1">
    <location>
        <begin position="295"/>
        <end position="335"/>
    </location>
</feature>
<name>A0A420J0P5_9PEZI</name>
<reference evidence="2 3" key="1">
    <citation type="journal article" date="2018" name="BMC Genomics">
        <title>Comparative genome analyses reveal sequence features reflecting distinct modes of host-adaptation between dicot and monocot powdery mildew.</title>
        <authorList>
            <person name="Wu Y."/>
            <person name="Ma X."/>
            <person name="Pan Z."/>
            <person name="Kale S.D."/>
            <person name="Song Y."/>
            <person name="King H."/>
            <person name="Zhang Q."/>
            <person name="Presley C."/>
            <person name="Deng X."/>
            <person name="Wei C.I."/>
            <person name="Xiao S."/>
        </authorList>
    </citation>
    <scope>NUCLEOTIDE SEQUENCE [LARGE SCALE GENOMIC DNA]</scope>
    <source>
        <strain evidence="2">UMSG1</strain>
    </source>
</reference>